<gene>
    <name evidence="2" type="ORF">NDU88_003213</name>
</gene>
<protein>
    <submittedName>
        <fullName evidence="2">Uncharacterized protein</fullName>
    </submittedName>
</protein>
<keyword evidence="3" id="KW-1185">Reference proteome</keyword>
<feature type="region of interest" description="Disordered" evidence="1">
    <location>
        <begin position="96"/>
        <end position="117"/>
    </location>
</feature>
<evidence type="ECO:0000313" key="3">
    <source>
        <dbReference type="Proteomes" id="UP001066276"/>
    </source>
</evidence>
<reference evidence="2" key="1">
    <citation type="journal article" date="2022" name="bioRxiv">
        <title>Sequencing and chromosome-scale assembly of the giantPleurodeles waltlgenome.</title>
        <authorList>
            <person name="Brown T."/>
            <person name="Elewa A."/>
            <person name="Iarovenko S."/>
            <person name="Subramanian E."/>
            <person name="Araus A.J."/>
            <person name="Petzold A."/>
            <person name="Susuki M."/>
            <person name="Suzuki K.-i.T."/>
            <person name="Hayashi T."/>
            <person name="Toyoda A."/>
            <person name="Oliveira C."/>
            <person name="Osipova E."/>
            <person name="Leigh N.D."/>
            <person name="Simon A."/>
            <person name="Yun M.H."/>
        </authorList>
    </citation>
    <scope>NUCLEOTIDE SEQUENCE</scope>
    <source>
        <strain evidence="2">20211129_DDA</strain>
        <tissue evidence="2">Liver</tissue>
    </source>
</reference>
<sequence>MADATTHIKDLQKEVLHLRQLHEDQEERSCRNNIRVVGLPEQEEGPSMDLYMEDWLSQTVLQVPGTHVQPLLKNKRPKRERRQWPRWIYEQAHHAVRGESGAAKKKTLRSWMRNRSK</sequence>
<dbReference type="Proteomes" id="UP001066276">
    <property type="component" value="Chromosome 8"/>
</dbReference>
<dbReference type="AlphaFoldDB" id="A0AAV7NIK8"/>
<comment type="caution">
    <text evidence="2">The sequence shown here is derived from an EMBL/GenBank/DDBJ whole genome shotgun (WGS) entry which is preliminary data.</text>
</comment>
<feature type="compositionally biased region" description="Basic residues" evidence="1">
    <location>
        <begin position="103"/>
        <end position="117"/>
    </location>
</feature>
<accession>A0AAV7NIK8</accession>
<dbReference type="Gene3D" id="3.30.70.1820">
    <property type="entry name" value="L1 transposable element, RRM domain"/>
    <property type="match status" value="1"/>
</dbReference>
<dbReference type="EMBL" id="JANPWB010000012">
    <property type="protein sequence ID" value="KAJ1114984.1"/>
    <property type="molecule type" value="Genomic_DNA"/>
</dbReference>
<organism evidence="2 3">
    <name type="scientific">Pleurodeles waltl</name>
    <name type="common">Iberian ribbed newt</name>
    <dbReference type="NCBI Taxonomy" id="8319"/>
    <lineage>
        <taxon>Eukaryota</taxon>
        <taxon>Metazoa</taxon>
        <taxon>Chordata</taxon>
        <taxon>Craniata</taxon>
        <taxon>Vertebrata</taxon>
        <taxon>Euteleostomi</taxon>
        <taxon>Amphibia</taxon>
        <taxon>Batrachia</taxon>
        <taxon>Caudata</taxon>
        <taxon>Salamandroidea</taxon>
        <taxon>Salamandridae</taxon>
        <taxon>Pleurodelinae</taxon>
        <taxon>Pleurodeles</taxon>
    </lineage>
</organism>
<evidence type="ECO:0000313" key="2">
    <source>
        <dbReference type="EMBL" id="KAJ1114984.1"/>
    </source>
</evidence>
<proteinExistence type="predicted"/>
<evidence type="ECO:0000256" key="1">
    <source>
        <dbReference type="SAM" id="MobiDB-lite"/>
    </source>
</evidence>
<name>A0AAV7NIK8_PLEWA</name>